<feature type="compositionally biased region" description="Basic and acidic residues" evidence="2">
    <location>
        <begin position="142"/>
        <end position="163"/>
    </location>
</feature>
<keyword evidence="4" id="KW-1185">Reference proteome</keyword>
<protein>
    <submittedName>
        <fullName evidence="3">Uncharacterized protein</fullName>
    </submittedName>
</protein>
<organism evidence="3 4">
    <name type="scientific">Blattamonas nauphoetae</name>
    <dbReference type="NCBI Taxonomy" id="2049346"/>
    <lineage>
        <taxon>Eukaryota</taxon>
        <taxon>Metamonada</taxon>
        <taxon>Preaxostyla</taxon>
        <taxon>Oxymonadida</taxon>
        <taxon>Blattamonas</taxon>
    </lineage>
</organism>
<feature type="compositionally biased region" description="Basic and acidic residues" evidence="2">
    <location>
        <begin position="490"/>
        <end position="501"/>
    </location>
</feature>
<accession>A0ABQ9XRI9</accession>
<evidence type="ECO:0000256" key="2">
    <source>
        <dbReference type="SAM" id="MobiDB-lite"/>
    </source>
</evidence>
<dbReference type="EMBL" id="JARBJD010000081">
    <property type="protein sequence ID" value="KAK2954167.1"/>
    <property type="molecule type" value="Genomic_DNA"/>
</dbReference>
<feature type="compositionally biased region" description="Polar residues" evidence="2">
    <location>
        <begin position="564"/>
        <end position="599"/>
    </location>
</feature>
<dbReference type="Proteomes" id="UP001281761">
    <property type="component" value="Unassembled WGS sequence"/>
</dbReference>
<feature type="compositionally biased region" description="Polar residues" evidence="2">
    <location>
        <begin position="61"/>
        <end position="97"/>
    </location>
</feature>
<feature type="compositionally biased region" description="Basic residues" evidence="2">
    <location>
        <begin position="463"/>
        <end position="474"/>
    </location>
</feature>
<feature type="compositionally biased region" description="Low complexity" evidence="2">
    <location>
        <begin position="22"/>
        <end position="35"/>
    </location>
</feature>
<keyword evidence="1" id="KW-0175">Coiled coil</keyword>
<feature type="compositionally biased region" description="Basic and acidic residues" evidence="2">
    <location>
        <begin position="508"/>
        <end position="519"/>
    </location>
</feature>
<name>A0ABQ9XRI9_9EUKA</name>
<proteinExistence type="predicted"/>
<feature type="compositionally biased region" description="Polar residues" evidence="2">
    <location>
        <begin position="629"/>
        <end position="639"/>
    </location>
</feature>
<sequence>MPTDYDVRSPESHDDFVVSKVSLSSTSDNTQQSSHHSSHFPKHPDEETTDESLSVAELGATSGQISQRRGQVGSPKTPSNPIHTLNLDSVISSQDSSPLIHERVMVQSPSQLYQNDSESSSDSESSIKPQTVQKKPPKKQKSRTDRSSNHSEHQPKSSHRESIDTLLSAFSLRASCTPNEIISTVQKELDTLRETIERERENTQHHRDDTFNSSFAKTRSSLINQFQNTKSSQKGNGNTLVDRLEERLEEKTAEACIYSECLKKMEEKYEDMEQTISQATQEMNRKEQALKEEIRQLKKRTREEDKLHESYQSEASELKNRYKSEQQKRKEMESKLKELESTLDRERKEKDEIARLIVQRAEGRGEQKAETFFNQSEGEVEEPPQSRDRSHRRKSRKERHHAKRERSQSASEESEPEQPEHHRYGPRSSDGQHGRPSHRVMQEDEVFTLEDSPKKTTHNTEKQRKHTHKQKHKSPPPSSKRTSSPPSKLPKTERREEPESTKKKKKQKPDQETSSPKKEKTTRRSHPKKTTDRESDPTPKETRKRKKSETTAQSHHSPERTHRSSNTRQTQPAPSKRSQNTARSGEEFTQPSRTPTHTGRSLGDEPATPKIKLSSTQSTQPDHAHPAFTNRSTISPLSTRRTHRQTDVTQSEQHLCSVLGFISTLAPNNQLQIQSLNHAFISIVCDIDNVPQMSPQTQTIFVSFLNSLLMTDAPLSTVPDPLATMPSFIEAAEEVAESESDEFARIGPRITHVVVSMALRILNQPKIDRTYDDTTTLVLATFALLRLIPLFIDPFSDEHPQFAKLSQLLTSQQASLSEVRNNQDRCGLACFAILQTVMSEMNGDAFKELFLVNNGLTFVTPYLLSLNPLIAQYASFFLLLLTQSTSSGIPSFMTTHVSEGAAINAYISALRTPWIQVFLFRALRRHCRRLPRPNGKNENTEQPMFLTQSPSRGFMQSQVSQTPISHPRKKKEIELNLVYTQTTLNIAVLIERTHSPDMPLPHEPTSHAFVDVISDCIWKEQAIYESTSVLLMNEHSFTGLVTNDKSVVTEKQQSLTRQLIDLIAILLSTLKRVYDRLQIE</sequence>
<feature type="compositionally biased region" description="Basic and acidic residues" evidence="2">
    <location>
        <begin position="297"/>
        <end position="354"/>
    </location>
</feature>
<feature type="region of interest" description="Disordered" evidence="2">
    <location>
        <begin position="297"/>
        <end position="640"/>
    </location>
</feature>
<feature type="compositionally biased region" description="Basic and acidic residues" evidence="2">
    <location>
        <begin position="529"/>
        <end position="541"/>
    </location>
</feature>
<gene>
    <name evidence="3" type="ORF">BLNAU_10821</name>
</gene>
<evidence type="ECO:0000313" key="4">
    <source>
        <dbReference type="Proteomes" id="UP001281761"/>
    </source>
</evidence>
<feature type="coiled-coil region" evidence="1">
    <location>
        <begin position="182"/>
        <end position="209"/>
    </location>
</feature>
<reference evidence="3 4" key="1">
    <citation type="journal article" date="2022" name="bioRxiv">
        <title>Genomics of Preaxostyla Flagellates Illuminates Evolutionary Transitions and the Path Towards Mitochondrial Loss.</title>
        <authorList>
            <person name="Novak L.V.F."/>
            <person name="Treitli S.C."/>
            <person name="Pyrih J."/>
            <person name="Halakuc P."/>
            <person name="Pipaliya S.V."/>
            <person name="Vacek V."/>
            <person name="Brzon O."/>
            <person name="Soukal P."/>
            <person name="Eme L."/>
            <person name="Dacks J.B."/>
            <person name="Karnkowska A."/>
            <person name="Elias M."/>
            <person name="Hampl V."/>
        </authorList>
    </citation>
    <scope>NUCLEOTIDE SEQUENCE [LARGE SCALE GENOMIC DNA]</scope>
    <source>
        <strain evidence="3">NAU3</strain>
        <tissue evidence="3">Gut</tissue>
    </source>
</reference>
<feature type="region of interest" description="Disordered" evidence="2">
    <location>
        <begin position="1"/>
        <end position="164"/>
    </location>
</feature>
<feature type="compositionally biased region" description="Basic and acidic residues" evidence="2">
    <location>
        <begin position="451"/>
        <end position="462"/>
    </location>
</feature>
<feature type="compositionally biased region" description="Basic and acidic residues" evidence="2">
    <location>
        <begin position="1"/>
        <end position="17"/>
    </location>
</feature>
<evidence type="ECO:0000313" key="3">
    <source>
        <dbReference type="EMBL" id="KAK2954167.1"/>
    </source>
</evidence>
<comment type="caution">
    <text evidence="3">The sequence shown here is derived from an EMBL/GenBank/DDBJ whole genome shotgun (WGS) entry which is preliminary data.</text>
</comment>
<feature type="compositionally biased region" description="Basic residues" evidence="2">
    <location>
        <begin position="389"/>
        <end position="404"/>
    </location>
</feature>
<feature type="compositionally biased region" description="Low complexity" evidence="2">
    <location>
        <begin position="116"/>
        <end position="134"/>
    </location>
</feature>
<evidence type="ECO:0000256" key="1">
    <source>
        <dbReference type="SAM" id="Coils"/>
    </source>
</evidence>